<dbReference type="PANTHER" id="PTHR37507">
    <property type="entry name" value="SPORULATION PROTEIN YDCC"/>
    <property type="match status" value="1"/>
</dbReference>
<dbReference type="Gene3D" id="2.50.20.10">
    <property type="entry name" value="Lipoprotein localisation LolA/LolB/LppX"/>
    <property type="match status" value="1"/>
</dbReference>
<keyword evidence="1" id="KW-0732">Signal</keyword>
<dbReference type="PANTHER" id="PTHR37507:SF2">
    <property type="entry name" value="SPORULATION PROTEIN YDCC"/>
    <property type="match status" value="1"/>
</dbReference>
<feature type="signal peptide" evidence="1">
    <location>
        <begin position="1"/>
        <end position="22"/>
    </location>
</feature>
<evidence type="ECO:0008006" key="4">
    <source>
        <dbReference type="Google" id="ProtNLM"/>
    </source>
</evidence>
<feature type="chain" id="PRO_5038580062" description="DUF4367 domain-containing protein" evidence="1">
    <location>
        <begin position="23"/>
        <end position="361"/>
    </location>
</feature>
<evidence type="ECO:0000313" key="3">
    <source>
        <dbReference type="Proteomes" id="UP000287756"/>
    </source>
</evidence>
<name>A0A410MHR8_9BACI</name>
<organism evidence="2 3">
    <name type="scientific">Halobacillus litoralis</name>
    <dbReference type="NCBI Taxonomy" id="45668"/>
    <lineage>
        <taxon>Bacteria</taxon>
        <taxon>Bacillati</taxon>
        <taxon>Bacillota</taxon>
        <taxon>Bacilli</taxon>
        <taxon>Bacillales</taxon>
        <taxon>Bacillaceae</taxon>
        <taxon>Halobacillus</taxon>
    </lineage>
</organism>
<reference evidence="2 3" key="1">
    <citation type="submission" date="2018-01" db="EMBL/GenBank/DDBJ databases">
        <title>The whole genome sequencing and assembly of Halobacillus litoralis ERB031 strain.</title>
        <authorList>
            <person name="Lee S.-J."/>
            <person name="Park M.-K."/>
            <person name="Kim J.-Y."/>
            <person name="Lee Y.-J."/>
            <person name="Yi H."/>
            <person name="Bahn Y.-S."/>
            <person name="Kim J.F."/>
            <person name="Lee D.-W."/>
        </authorList>
    </citation>
    <scope>NUCLEOTIDE SEQUENCE [LARGE SCALE GENOMIC DNA]</scope>
    <source>
        <strain evidence="2 3">ERB 031</strain>
    </source>
</reference>
<dbReference type="EMBL" id="CP026118">
    <property type="protein sequence ID" value="QAS54297.1"/>
    <property type="molecule type" value="Genomic_DNA"/>
</dbReference>
<protein>
    <recommendedName>
        <fullName evidence="4">DUF4367 domain-containing protein</fullName>
    </recommendedName>
</protein>
<dbReference type="SUPFAM" id="SSF89392">
    <property type="entry name" value="Prokaryotic lipoproteins and lipoprotein localization factors"/>
    <property type="match status" value="1"/>
</dbReference>
<dbReference type="RefSeq" id="WP_128526564.1">
    <property type="nucleotide sequence ID" value="NZ_CP026118.1"/>
</dbReference>
<dbReference type="OrthoDB" id="2389132at2"/>
<sequence>MNKLWKSLTVLGFAFVLGACSAEEVSQYSPDQIVANAVEKESDMKRYYMKAEFNVLRGDEQIDDSTMEQWTDTENNRTKVVSKTAGGEVSKSVNDGEKVIFYSDLQGEAYEMEAPELASSVTGQNQREQIEQTLEQTRQTHDIELVGEEKVNGFNTYHIKAVPKEEGGIRGEEEYWVTTEHWFVVKFVSETDDIDMEYNVSELKVDPSFDDQTFTIDLPEGVEVLPFEDMDPSEEITIEEVGSAYGQPVLTLMDGAYQRVKIDQIEMENFDRTEVNQEYEKDGYQQFTLTVFEAPEDEEMALGLGEEEELEVRGTKAIYTEDVITTLTWEEEGLRYSLLAQNPDLTKDEIIEIVEKLEYTE</sequence>
<dbReference type="InterPro" id="IPR052944">
    <property type="entry name" value="Sporulation_related"/>
</dbReference>
<dbReference type="AlphaFoldDB" id="A0A410MHR8"/>
<gene>
    <name evidence="2" type="ORF">HLI_19800</name>
</gene>
<dbReference type="PROSITE" id="PS51257">
    <property type="entry name" value="PROKAR_LIPOPROTEIN"/>
    <property type="match status" value="1"/>
</dbReference>
<dbReference type="InterPro" id="IPR029046">
    <property type="entry name" value="LolA/LolB/LppX"/>
</dbReference>
<dbReference type="Proteomes" id="UP000287756">
    <property type="component" value="Chromosome"/>
</dbReference>
<dbReference type="KEGG" id="hli:HLI_19800"/>
<proteinExistence type="predicted"/>
<accession>A0A410MHR8</accession>
<evidence type="ECO:0000313" key="2">
    <source>
        <dbReference type="EMBL" id="QAS54297.1"/>
    </source>
</evidence>
<evidence type="ECO:0000256" key="1">
    <source>
        <dbReference type="SAM" id="SignalP"/>
    </source>
</evidence>